<name>A0A2Z4YSA6_RHILE</name>
<accession>A0A2Z4YSA6</accession>
<dbReference type="AlphaFoldDB" id="A0A2Z4YSA6"/>
<dbReference type="EMBL" id="CP030762">
    <property type="protein sequence ID" value="AXA43498.1"/>
    <property type="molecule type" value="Genomic_DNA"/>
</dbReference>
<sequence length="30" mass="3308">MENDERRVAATLGAAFHDLVDARKHQDLAG</sequence>
<proteinExistence type="predicted"/>
<dbReference type="Proteomes" id="UP000251166">
    <property type="component" value="Plasmid unnamed2"/>
</dbReference>
<evidence type="ECO:0000313" key="1">
    <source>
        <dbReference type="EMBL" id="AXA43498.1"/>
    </source>
</evidence>
<protein>
    <submittedName>
        <fullName evidence="1">Uncharacterized protein</fullName>
    </submittedName>
</protein>
<organism evidence="1 2">
    <name type="scientific">Rhizobium leguminosarum</name>
    <dbReference type="NCBI Taxonomy" id="384"/>
    <lineage>
        <taxon>Bacteria</taxon>
        <taxon>Pseudomonadati</taxon>
        <taxon>Pseudomonadota</taxon>
        <taxon>Alphaproteobacteria</taxon>
        <taxon>Hyphomicrobiales</taxon>
        <taxon>Rhizobiaceae</taxon>
        <taxon>Rhizobium/Agrobacterium group</taxon>
        <taxon>Rhizobium</taxon>
    </lineage>
</organism>
<gene>
    <name evidence="1" type="ORF">DLJ82_7253</name>
</gene>
<reference evidence="1 2" key="1">
    <citation type="submission" date="2018-07" db="EMBL/GenBank/DDBJ databases">
        <title>Rhizobium leguminosarum strain:ATCC 14479 Genome sequencing and assembly.</title>
        <authorList>
            <person name="Chakraborty R."/>
        </authorList>
    </citation>
    <scope>NUCLEOTIDE SEQUENCE [LARGE SCALE GENOMIC DNA]</scope>
    <source>
        <strain evidence="1 2">ATCC 14479</strain>
        <plasmid evidence="2">Plasmid unnamed2</plasmid>
    </source>
</reference>
<geneLocation type="plasmid" evidence="1 2">
    <name>unnamed2</name>
</geneLocation>
<evidence type="ECO:0000313" key="2">
    <source>
        <dbReference type="Proteomes" id="UP000251166"/>
    </source>
</evidence>
<keyword evidence="1" id="KW-0614">Plasmid</keyword>